<sequence length="278" mass="30914">VPPGGGGIALGRSWGGATEVEVLSWGGLGEGMTECGLGKRKKEYNRWRRTSHIWFGLVWFVKHIVFEFLVLLLPSVLHSLSPVAPIRLVPLRAKEWRKREDSTPVSLGIEINPGLILPVFKIKTLLSPAKLGMGLPNPNPGWHVLRRKVGHGAYTGEKLEICVCTEEIVAVRDTLTEEQKFLLTFCSKKDGANPISKSLNESPRSSIFGTHRAVPNPLNTKDTKDTQHENQKQIHPSPRGHDAERMGRVGAWDAFYFDSFVDSLSTFDSLSSFDSYSK</sequence>
<reference evidence="1" key="1">
    <citation type="submission" date="2022-09" db="EMBL/GenBank/DDBJ databases">
        <title>A Global Phylogenomic Analysis of the Shiitake Genus Lentinula.</title>
        <authorList>
            <consortium name="DOE Joint Genome Institute"/>
            <person name="Sierra-Patev S."/>
            <person name="Min B."/>
            <person name="Naranjo-Ortiz M."/>
            <person name="Looney B."/>
            <person name="Konkel Z."/>
            <person name="Slot J.C."/>
            <person name="Sakamoto Y."/>
            <person name="Steenwyk J.L."/>
            <person name="Rokas A."/>
            <person name="Carro J."/>
            <person name="Camarero S."/>
            <person name="Ferreira P."/>
            <person name="Molpeceres G."/>
            <person name="Ruiz-Duenas F.J."/>
            <person name="Serrano A."/>
            <person name="Henrissat B."/>
            <person name="Drula E."/>
            <person name="Hughes K.W."/>
            <person name="Mata J.L."/>
            <person name="Ishikawa N.K."/>
            <person name="Vargas-Isla R."/>
            <person name="Ushijima S."/>
            <person name="Smith C.A."/>
            <person name="Ahrendt S."/>
            <person name="Andreopoulos W."/>
            <person name="He G."/>
            <person name="Labutti K."/>
            <person name="Lipzen A."/>
            <person name="Ng V."/>
            <person name="Riley R."/>
            <person name="Sandor L."/>
            <person name="Barry K."/>
            <person name="Martinez A.T."/>
            <person name="Xiao Y."/>
            <person name="Gibbons J.G."/>
            <person name="Terashima K."/>
            <person name="Grigoriev I.V."/>
            <person name="Hibbett D.S."/>
        </authorList>
    </citation>
    <scope>NUCLEOTIDE SEQUENCE</scope>
    <source>
        <strain evidence="1">TMI1499</strain>
    </source>
</reference>
<feature type="non-terminal residue" evidence="1">
    <location>
        <position position="1"/>
    </location>
</feature>
<evidence type="ECO:0000313" key="1">
    <source>
        <dbReference type="EMBL" id="KAJ3808522.1"/>
    </source>
</evidence>
<organism evidence="1 2">
    <name type="scientific">Lentinula aff. lateritia</name>
    <dbReference type="NCBI Taxonomy" id="2804960"/>
    <lineage>
        <taxon>Eukaryota</taxon>
        <taxon>Fungi</taxon>
        <taxon>Dikarya</taxon>
        <taxon>Basidiomycota</taxon>
        <taxon>Agaricomycotina</taxon>
        <taxon>Agaricomycetes</taxon>
        <taxon>Agaricomycetidae</taxon>
        <taxon>Agaricales</taxon>
        <taxon>Marasmiineae</taxon>
        <taxon>Omphalotaceae</taxon>
        <taxon>Lentinula</taxon>
    </lineage>
</organism>
<name>A0ACC1TVA7_9AGAR</name>
<comment type="caution">
    <text evidence="1">The sequence shown here is derived from an EMBL/GenBank/DDBJ whole genome shotgun (WGS) entry which is preliminary data.</text>
</comment>
<dbReference type="EMBL" id="MU795216">
    <property type="protein sequence ID" value="KAJ3808522.1"/>
    <property type="molecule type" value="Genomic_DNA"/>
</dbReference>
<keyword evidence="2" id="KW-1185">Reference proteome</keyword>
<gene>
    <name evidence="1" type="ORF">F5876DRAFT_67191</name>
</gene>
<accession>A0ACC1TVA7</accession>
<proteinExistence type="predicted"/>
<protein>
    <submittedName>
        <fullName evidence="1">Uncharacterized protein</fullName>
    </submittedName>
</protein>
<dbReference type="Proteomes" id="UP001163835">
    <property type="component" value="Unassembled WGS sequence"/>
</dbReference>
<evidence type="ECO:0000313" key="2">
    <source>
        <dbReference type="Proteomes" id="UP001163835"/>
    </source>
</evidence>